<dbReference type="EMBL" id="CM001218">
    <property type="protein sequence ID" value="KEH38362.1"/>
    <property type="molecule type" value="Genomic_DNA"/>
</dbReference>
<name>A0A072V9B1_MEDTR</name>
<keyword evidence="4" id="KW-1185">Reference proteome</keyword>
<evidence type="ECO:0000313" key="4">
    <source>
        <dbReference type="Proteomes" id="UP000002051"/>
    </source>
</evidence>
<sequence length="94" mass="10763">MTTAFLRFYCSSTRRVGTFNFELNIAFSFSFFLSSSLIVQQNDNRKPRHDSGQLLRDRELGGPKEFDGTGLQCTLFPQKSQKMNEPTCCKPTNK</sequence>
<organism evidence="2 4">
    <name type="scientific">Medicago truncatula</name>
    <name type="common">Barrel medic</name>
    <name type="synonym">Medicago tribuloides</name>
    <dbReference type="NCBI Taxonomy" id="3880"/>
    <lineage>
        <taxon>Eukaryota</taxon>
        <taxon>Viridiplantae</taxon>
        <taxon>Streptophyta</taxon>
        <taxon>Embryophyta</taxon>
        <taxon>Tracheophyta</taxon>
        <taxon>Spermatophyta</taxon>
        <taxon>Magnoliopsida</taxon>
        <taxon>eudicotyledons</taxon>
        <taxon>Gunneridae</taxon>
        <taxon>Pentapetalae</taxon>
        <taxon>rosids</taxon>
        <taxon>fabids</taxon>
        <taxon>Fabales</taxon>
        <taxon>Fabaceae</taxon>
        <taxon>Papilionoideae</taxon>
        <taxon>50 kb inversion clade</taxon>
        <taxon>NPAAA clade</taxon>
        <taxon>Hologalegina</taxon>
        <taxon>IRL clade</taxon>
        <taxon>Trifolieae</taxon>
        <taxon>Medicago</taxon>
    </lineage>
</organism>
<gene>
    <name evidence="2" type="ordered locus">MTR_2g069760</name>
</gene>
<accession>A0A072V9B1</accession>
<feature type="compositionally biased region" description="Basic and acidic residues" evidence="1">
    <location>
        <begin position="43"/>
        <end position="67"/>
    </location>
</feature>
<dbReference type="HOGENOM" id="CLU_2389499_0_0_1"/>
<dbReference type="EnsemblPlants" id="KEH38362">
    <property type="protein sequence ID" value="KEH38362"/>
    <property type="gene ID" value="MTR_2g069760"/>
</dbReference>
<reference evidence="2 4" key="1">
    <citation type="journal article" date="2011" name="Nature">
        <title>The Medicago genome provides insight into the evolution of rhizobial symbioses.</title>
        <authorList>
            <person name="Young N.D."/>
            <person name="Debelle F."/>
            <person name="Oldroyd G.E."/>
            <person name="Geurts R."/>
            <person name="Cannon S.B."/>
            <person name="Udvardi M.K."/>
            <person name="Benedito V.A."/>
            <person name="Mayer K.F."/>
            <person name="Gouzy J."/>
            <person name="Schoof H."/>
            <person name="Van de Peer Y."/>
            <person name="Proost S."/>
            <person name="Cook D.R."/>
            <person name="Meyers B.C."/>
            <person name="Spannagl M."/>
            <person name="Cheung F."/>
            <person name="De Mita S."/>
            <person name="Krishnakumar V."/>
            <person name="Gundlach H."/>
            <person name="Zhou S."/>
            <person name="Mudge J."/>
            <person name="Bharti A.K."/>
            <person name="Murray J.D."/>
            <person name="Naoumkina M.A."/>
            <person name="Rosen B."/>
            <person name="Silverstein K.A."/>
            <person name="Tang H."/>
            <person name="Rombauts S."/>
            <person name="Zhao P.X."/>
            <person name="Zhou P."/>
            <person name="Barbe V."/>
            <person name="Bardou P."/>
            <person name="Bechner M."/>
            <person name="Bellec A."/>
            <person name="Berger A."/>
            <person name="Berges H."/>
            <person name="Bidwell S."/>
            <person name="Bisseling T."/>
            <person name="Choisne N."/>
            <person name="Couloux A."/>
            <person name="Denny R."/>
            <person name="Deshpande S."/>
            <person name="Dai X."/>
            <person name="Doyle J.J."/>
            <person name="Dudez A.M."/>
            <person name="Farmer A.D."/>
            <person name="Fouteau S."/>
            <person name="Franken C."/>
            <person name="Gibelin C."/>
            <person name="Gish J."/>
            <person name="Goldstein S."/>
            <person name="Gonzalez A.J."/>
            <person name="Green P.J."/>
            <person name="Hallab A."/>
            <person name="Hartog M."/>
            <person name="Hua A."/>
            <person name="Humphray S.J."/>
            <person name="Jeong D.H."/>
            <person name="Jing Y."/>
            <person name="Jocker A."/>
            <person name="Kenton S.M."/>
            <person name="Kim D.J."/>
            <person name="Klee K."/>
            <person name="Lai H."/>
            <person name="Lang C."/>
            <person name="Lin S."/>
            <person name="Macmil S.L."/>
            <person name="Magdelenat G."/>
            <person name="Matthews L."/>
            <person name="McCorrison J."/>
            <person name="Monaghan E.L."/>
            <person name="Mun J.H."/>
            <person name="Najar F.Z."/>
            <person name="Nicholson C."/>
            <person name="Noirot C."/>
            <person name="O'Bleness M."/>
            <person name="Paule C.R."/>
            <person name="Poulain J."/>
            <person name="Prion F."/>
            <person name="Qin B."/>
            <person name="Qu C."/>
            <person name="Retzel E.F."/>
            <person name="Riddle C."/>
            <person name="Sallet E."/>
            <person name="Samain S."/>
            <person name="Samson N."/>
            <person name="Sanders I."/>
            <person name="Saurat O."/>
            <person name="Scarpelli C."/>
            <person name="Schiex T."/>
            <person name="Segurens B."/>
            <person name="Severin A.J."/>
            <person name="Sherrier D.J."/>
            <person name="Shi R."/>
            <person name="Sims S."/>
            <person name="Singer S.R."/>
            <person name="Sinharoy S."/>
            <person name="Sterck L."/>
            <person name="Viollet A."/>
            <person name="Wang B.B."/>
            <person name="Wang K."/>
            <person name="Wang M."/>
            <person name="Wang X."/>
            <person name="Warfsmann J."/>
            <person name="Weissenbach J."/>
            <person name="White D.D."/>
            <person name="White J.D."/>
            <person name="Wiley G.B."/>
            <person name="Wincker P."/>
            <person name="Xing Y."/>
            <person name="Yang L."/>
            <person name="Yao Z."/>
            <person name="Ying F."/>
            <person name="Zhai J."/>
            <person name="Zhou L."/>
            <person name="Zuber A."/>
            <person name="Denarie J."/>
            <person name="Dixon R.A."/>
            <person name="May G.D."/>
            <person name="Schwartz D.C."/>
            <person name="Rogers J."/>
            <person name="Quetier F."/>
            <person name="Town C.D."/>
            <person name="Roe B.A."/>
        </authorList>
    </citation>
    <scope>NUCLEOTIDE SEQUENCE [LARGE SCALE GENOMIC DNA]</scope>
    <source>
        <strain evidence="2">A17</strain>
        <strain evidence="3 4">cv. Jemalong A17</strain>
    </source>
</reference>
<reference evidence="2 4" key="2">
    <citation type="journal article" date="2014" name="BMC Genomics">
        <title>An improved genome release (version Mt4.0) for the model legume Medicago truncatula.</title>
        <authorList>
            <person name="Tang H."/>
            <person name="Krishnakumar V."/>
            <person name="Bidwell S."/>
            <person name="Rosen B."/>
            <person name="Chan A."/>
            <person name="Zhou S."/>
            <person name="Gentzbittel L."/>
            <person name="Childs K.L."/>
            <person name="Yandell M."/>
            <person name="Gundlach H."/>
            <person name="Mayer K.F."/>
            <person name="Schwartz D.C."/>
            <person name="Town C.D."/>
        </authorList>
    </citation>
    <scope>GENOME REANNOTATION</scope>
    <source>
        <strain evidence="2">A17</strain>
        <strain evidence="3 4">cv. Jemalong A17</strain>
    </source>
</reference>
<feature type="region of interest" description="Disordered" evidence="1">
    <location>
        <begin position="42"/>
        <end position="67"/>
    </location>
</feature>
<proteinExistence type="predicted"/>
<dbReference type="AlphaFoldDB" id="A0A072V9B1"/>
<dbReference type="Proteomes" id="UP000002051">
    <property type="component" value="Chromosome 2"/>
</dbReference>
<reference evidence="3" key="3">
    <citation type="submission" date="2015-04" db="UniProtKB">
        <authorList>
            <consortium name="EnsemblPlants"/>
        </authorList>
    </citation>
    <scope>IDENTIFICATION</scope>
    <source>
        <strain evidence="3">cv. Jemalong A17</strain>
    </source>
</reference>
<evidence type="ECO:0000256" key="1">
    <source>
        <dbReference type="SAM" id="MobiDB-lite"/>
    </source>
</evidence>
<evidence type="ECO:0000313" key="3">
    <source>
        <dbReference type="EnsemblPlants" id="KEH38362"/>
    </source>
</evidence>
<protein>
    <submittedName>
        <fullName evidence="2 3">Uncharacterized protein</fullName>
    </submittedName>
</protein>
<evidence type="ECO:0000313" key="2">
    <source>
        <dbReference type="EMBL" id="KEH38362.1"/>
    </source>
</evidence>